<dbReference type="GO" id="GO:0003910">
    <property type="term" value="F:DNA ligase (ATP) activity"/>
    <property type="evidence" value="ECO:0007669"/>
    <property type="project" value="UniProtKB-EC"/>
</dbReference>
<keyword evidence="7" id="KW-0227">DNA damage</keyword>
<gene>
    <name evidence="15" type="ORF">FHP08_15460</name>
</gene>
<dbReference type="InterPro" id="IPR050191">
    <property type="entry name" value="ATP-dep_DNA_ligase"/>
</dbReference>
<evidence type="ECO:0000256" key="8">
    <source>
        <dbReference type="ARBA" id="ARBA00022840"/>
    </source>
</evidence>
<dbReference type="AlphaFoldDB" id="A0A5C8NSG7"/>
<evidence type="ECO:0000256" key="5">
    <source>
        <dbReference type="ARBA" id="ARBA00022723"/>
    </source>
</evidence>
<evidence type="ECO:0000313" key="16">
    <source>
        <dbReference type="Proteomes" id="UP000321548"/>
    </source>
</evidence>
<dbReference type="InterPro" id="IPR012310">
    <property type="entry name" value="DNA_ligase_ATP-dep_cent"/>
</dbReference>
<evidence type="ECO:0000256" key="2">
    <source>
        <dbReference type="ARBA" id="ARBA00022598"/>
    </source>
</evidence>
<evidence type="ECO:0000256" key="12">
    <source>
        <dbReference type="ARBA" id="ARBA00023306"/>
    </source>
</evidence>
<reference evidence="15 16" key="1">
    <citation type="submission" date="2019-06" db="EMBL/GenBank/DDBJ databases">
        <title>Quisquiliibacterium sp. nov., isolated from a maize field.</title>
        <authorList>
            <person name="Lin S.-Y."/>
            <person name="Tsai C.-F."/>
            <person name="Young C.-C."/>
        </authorList>
    </citation>
    <scope>NUCLEOTIDE SEQUENCE [LARGE SCALE GENOMIC DNA]</scope>
    <source>
        <strain evidence="15 16">CC-CFT501</strain>
    </source>
</reference>
<evidence type="ECO:0000256" key="13">
    <source>
        <dbReference type="ARBA" id="ARBA00034003"/>
    </source>
</evidence>
<dbReference type="GO" id="GO:0003677">
    <property type="term" value="F:DNA binding"/>
    <property type="evidence" value="ECO:0007669"/>
    <property type="project" value="InterPro"/>
</dbReference>
<keyword evidence="5" id="KW-0479">Metal-binding</keyword>
<dbReference type="SUPFAM" id="SSF50249">
    <property type="entry name" value="Nucleic acid-binding proteins"/>
    <property type="match status" value="1"/>
</dbReference>
<keyword evidence="6" id="KW-0547">Nucleotide-binding</keyword>
<dbReference type="Gene3D" id="1.10.3260.10">
    <property type="entry name" value="DNA ligase, ATP-dependent, N-terminal domain"/>
    <property type="match status" value="1"/>
</dbReference>
<accession>A0A5C8NSG7</accession>
<evidence type="ECO:0000313" key="15">
    <source>
        <dbReference type="EMBL" id="TXL64323.1"/>
    </source>
</evidence>
<dbReference type="Proteomes" id="UP000321548">
    <property type="component" value="Unassembled WGS sequence"/>
</dbReference>
<keyword evidence="10" id="KW-0233">DNA recombination</keyword>
<dbReference type="GO" id="GO:0005524">
    <property type="term" value="F:ATP binding"/>
    <property type="evidence" value="ECO:0007669"/>
    <property type="project" value="UniProtKB-KW"/>
</dbReference>
<dbReference type="PROSITE" id="PS50160">
    <property type="entry name" value="DNA_LIGASE_A3"/>
    <property type="match status" value="1"/>
</dbReference>
<dbReference type="PANTHER" id="PTHR45674:SF13">
    <property type="entry name" value="DNA LIGASE-RELATED"/>
    <property type="match status" value="1"/>
</dbReference>
<dbReference type="Pfam" id="PF04679">
    <property type="entry name" value="DNA_ligase_A_C"/>
    <property type="match status" value="1"/>
</dbReference>
<dbReference type="RefSeq" id="WP_147705382.1">
    <property type="nucleotide sequence ID" value="NZ_VDUY01000006.1"/>
</dbReference>
<evidence type="ECO:0000256" key="4">
    <source>
        <dbReference type="ARBA" id="ARBA00022705"/>
    </source>
</evidence>
<dbReference type="GO" id="GO:0051301">
    <property type="term" value="P:cell division"/>
    <property type="evidence" value="ECO:0007669"/>
    <property type="project" value="UniProtKB-KW"/>
</dbReference>
<dbReference type="EC" id="6.5.1.1" evidence="1"/>
<dbReference type="PANTHER" id="PTHR45674">
    <property type="entry name" value="DNA LIGASE 1/3 FAMILY MEMBER"/>
    <property type="match status" value="1"/>
</dbReference>
<evidence type="ECO:0000256" key="11">
    <source>
        <dbReference type="ARBA" id="ARBA00023204"/>
    </source>
</evidence>
<dbReference type="EMBL" id="VDUY01000006">
    <property type="protein sequence ID" value="TXL64323.1"/>
    <property type="molecule type" value="Genomic_DNA"/>
</dbReference>
<dbReference type="CDD" id="cd07972">
    <property type="entry name" value="OBF_DNA_ligase_Arch_LigB"/>
    <property type="match status" value="1"/>
</dbReference>
<keyword evidence="4" id="KW-0235">DNA replication</keyword>
<dbReference type="InterPro" id="IPR036599">
    <property type="entry name" value="DNA_ligase_N_sf"/>
</dbReference>
<evidence type="ECO:0000256" key="3">
    <source>
        <dbReference type="ARBA" id="ARBA00022618"/>
    </source>
</evidence>
<dbReference type="NCBIfam" id="TIGR04120">
    <property type="entry name" value="DNA_lig_bact"/>
    <property type="match status" value="1"/>
</dbReference>
<proteinExistence type="predicted"/>
<dbReference type="OrthoDB" id="9767858at2"/>
<dbReference type="GO" id="GO:0006310">
    <property type="term" value="P:DNA recombination"/>
    <property type="evidence" value="ECO:0007669"/>
    <property type="project" value="UniProtKB-KW"/>
</dbReference>
<dbReference type="GO" id="GO:0006281">
    <property type="term" value="P:DNA repair"/>
    <property type="evidence" value="ECO:0007669"/>
    <property type="project" value="UniProtKB-KW"/>
</dbReference>
<dbReference type="SUPFAM" id="SSF56091">
    <property type="entry name" value="DNA ligase/mRNA capping enzyme, catalytic domain"/>
    <property type="match status" value="1"/>
</dbReference>
<organism evidence="15 16">
    <name type="scientific">Zeimonas arvi</name>
    <dbReference type="NCBI Taxonomy" id="2498847"/>
    <lineage>
        <taxon>Bacteria</taxon>
        <taxon>Pseudomonadati</taxon>
        <taxon>Pseudomonadota</taxon>
        <taxon>Betaproteobacteria</taxon>
        <taxon>Burkholderiales</taxon>
        <taxon>Burkholderiaceae</taxon>
        <taxon>Zeimonas</taxon>
    </lineage>
</organism>
<keyword evidence="12" id="KW-0131">Cell cycle</keyword>
<name>A0A5C8NSG7_9BURK</name>
<dbReference type="GO" id="GO:0006260">
    <property type="term" value="P:DNA replication"/>
    <property type="evidence" value="ECO:0007669"/>
    <property type="project" value="UniProtKB-KW"/>
</dbReference>
<evidence type="ECO:0000256" key="6">
    <source>
        <dbReference type="ARBA" id="ARBA00022741"/>
    </source>
</evidence>
<dbReference type="InterPro" id="IPR012308">
    <property type="entry name" value="DNA_ligase_ATP-dep_N"/>
</dbReference>
<dbReference type="InterPro" id="IPR016059">
    <property type="entry name" value="DNA_ligase_ATP-dep_CS"/>
</dbReference>
<sequence length="577" mass="62274">MKRFAALYAELDATTSTRRKVDAMARYFVAAPAADAAWAAYFLAGGKPRRIAPMAALRAAARRAAELPEWLFEESYQAVGDLAETIALLLPPPDLVDEAGLDAWMRERLLPLRGAEPERLADALPDAWRRLHPGARFVMNKLLTGGFRVGVSRQLVIRALAEAFRIDARSVAHRFVGYTDGGRAPDARAFAALVVQGGEGAPADAAAALERAARPYPFFLAHPLSAAQADTLGEAGRWLVEWKWDGIRAQLVRRAGQAWIWSRGEELVTERFPEVAAAARALPDGVVLDGELVCWDAGAAAPMPFAQLQRRIGRLEPGARLLREAPVALLAFDLLEHEGEDLRALPQAGRRARLAALLEAAGAGPLPAPAMPIALSPALQARDWAAAAAARAGARAFGVEGLMLKRLDAAYGVGRTKSASSGDWWKWKLDPLTADCVLVYAQRGHGRRASLYTDYTFAVWSAPPGAPGRELVPFAKAYSGLTDAEIREVDAAIRKTTVEKFGPVRSVTPTMVFELAFEGIQPSNRHRSGLAVRFPRIARRRPDKPVEEADTLQGLLALLDRGGGSERAAPGAGDEPE</sequence>
<keyword evidence="2 15" id="KW-0436">Ligase</keyword>
<dbReference type="GO" id="GO:0046872">
    <property type="term" value="F:metal ion binding"/>
    <property type="evidence" value="ECO:0007669"/>
    <property type="project" value="UniProtKB-KW"/>
</dbReference>
<dbReference type="Pfam" id="PF04675">
    <property type="entry name" value="DNA_ligase_A_N"/>
    <property type="match status" value="1"/>
</dbReference>
<evidence type="ECO:0000256" key="7">
    <source>
        <dbReference type="ARBA" id="ARBA00022763"/>
    </source>
</evidence>
<dbReference type="Gene3D" id="3.30.470.30">
    <property type="entry name" value="DNA ligase/mRNA capping enzyme"/>
    <property type="match status" value="1"/>
</dbReference>
<keyword evidence="8" id="KW-0067">ATP-binding</keyword>
<dbReference type="PROSITE" id="PS00697">
    <property type="entry name" value="DNA_LIGASE_A1"/>
    <property type="match status" value="1"/>
</dbReference>
<keyword evidence="9" id="KW-0460">Magnesium</keyword>
<protein>
    <recommendedName>
        <fullName evidence="1">DNA ligase (ATP)</fullName>
        <ecNumber evidence="1">6.5.1.1</ecNumber>
    </recommendedName>
</protein>
<dbReference type="InterPro" id="IPR026333">
    <property type="entry name" value="ATP_dep_DNA_lig_pp_1105_fam"/>
</dbReference>
<evidence type="ECO:0000256" key="9">
    <source>
        <dbReference type="ARBA" id="ARBA00022842"/>
    </source>
</evidence>
<dbReference type="Pfam" id="PF01068">
    <property type="entry name" value="DNA_ligase_A_M"/>
    <property type="match status" value="1"/>
</dbReference>
<keyword evidence="11" id="KW-0234">DNA repair</keyword>
<dbReference type="InterPro" id="IPR012340">
    <property type="entry name" value="NA-bd_OB-fold"/>
</dbReference>
<feature type="domain" description="ATP-dependent DNA ligase family profile" evidence="14">
    <location>
        <begin position="320"/>
        <end position="461"/>
    </location>
</feature>
<evidence type="ECO:0000259" key="14">
    <source>
        <dbReference type="PROSITE" id="PS50160"/>
    </source>
</evidence>
<keyword evidence="16" id="KW-1185">Reference proteome</keyword>
<evidence type="ECO:0000256" key="1">
    <source>
        <dbReference type="ARBA" id="ARBA00012727"/>
    </source>
</evidence>
<keyword evidence="3" id="KW-0132">Cell division</keyword>
<dbReference type="NCBIfam" id="NF006701">
    <property type="entry name" value="PRK09247.1"/>
    <property type="match status" value="1"/>
</dbReference>
<dbReference type="Gene3D" id="2.40.50.140">
    <property type="entry name" value="Nucleic acid-binding proteins"/>
    <property type="match status" value="1"/>
</dbReference>
<comment type="catalytic activity">
    <reaction evidence="13">
        <text>ATP + (deoxyribonucleotide)n-3'-hydroxyl + 5'-phospho-(deoxyribonucleotide)m = (deoxyribonucleotide)n+m + AMP + diphosphate.</text>
        <dbReference type="EC" id="6.5.1.1"/>
    </reaction>
</comment>
<dbReference type="InterPro" id="IPR012309">
    <property type="entry name" value="DNA_ligase_ATP-dep_C"/>
</dbReference>
<evidence type="ECO:0000256" key="10">
    <source>
        <dbReference type="ARBA" id="ARBA00023172"/>
    </source>
</evidence>
<comment type="caution">
    <text evidence="15">The sequence shown here is derived from an EMBL/GenBank/DDBJ whole genome shotgun (WGS) entry which is preliminary data.</text>
</comment>